<dbReference type="EMBL" id="BEXD01004088">
    <property type="protein sequence ID" value="GBC06607.1"/>
    <property type="molecule type" value="Genomic_DNA"/>
</dbReference>
<name>A0A2Z6SJV0_9GLOM</name>
<evidence type="ECO:0000313" key="2">
    <source>
        <dbReference type="EMBL" id="GES87281.1"/>
    </source>
</evidence>
<evidence type="ECO:0000313" key="1">
    <source>
        <dbReference type="EMBL" id="GBC06607.1"/>
    </source>
</evidence>
<dbReference type="Proteomes" id="UP000615446">
    <property type="component" value="Unassembled WGS sequence"/>
</dbReference>
<comment type="caution">
    <text evidence="1">The sequence shown here is derived from an EMBL/GenBank/DDBJ whole genome shotgun (WGS) entry which is preliminary data.</text>
</comment>
<dbReference type="EMBL" id="BLAL01000165">
    <property type="protein sequence ID" value="GES87281.1"/>
    <property type="molecule type" value="Genomic_DNA"/>
</dbReference>
<dbReference type="AlphaFoldDB" id="A0A2Z6SJV0"/>
<keyword evidence="3" id="KW-1185">Reference proteome</keyword>
<evidence type="ECO:0000313" key="3">
    <source>
        <dbReference type="Proteomes" id="UP000247702"/>
    </source>
</evidence>
<reference evidence="1 3" key="1">
    <citation type="submission" date="2017-11" db="EMBL/GenBank/DDBJ databases">
        <title>The genome of Rhizophagus clarus HR1 reveals common genetic basis of auxotrophy among arbuscular mycorrhizal fungi.</title>
        <authorList>
            <person name="Kobayashi Y."/>
        </authorList>
    </citation>
    <scope>NUCLEOTIDE SEQUENCE [LARGE SCALE GENOMIC DNA]</scope>
    <source>
        <strain evidence="1 3">HR1</strain>
    </source>
</reference>
<accession>A0A2Z6SJV0</accession>
<organism evidence="1 3">
    <name type="scientific">Rhizophagus clarus</name>
    <dbReference type="NCBI Taxonomy" id="94130"/>
    <lineage>
        <taxon>Eukaryota</taxon>
        <taxon>Fungi</taxon>
        <taxon>Fungi incertae sedis</taxon>
        <taxon>Mucoromycota</taxon>
        <taxon>Glomeromycotina</taxon>
        <taxon>Glomeromycetes</taxon>
        <taxon>Glomerales</taxon>
        <taxon>Glomeraceae</taxon>
        <taxon>Rhizophagus</taxon>
    </lineage>
</organism>
<sequence length="79" mass="9055">MTASTPRRKTLFLRLCKGCSRHIYNVSNPSICTLYIATTKLLTINVYRPLHIPAHITAPKQTWKFLTFTPSHSTHNCIQ</sequence>
<proteinExistence type="predicted"/>
<dbReference type="Proteomes" id="UP000247702">
    <property type="component" value="Unassembled WGS sequence"/>
</dbReference>
<protein>
    <submittedName>
        <fullName evidence="1">Uncharacterized protein</fullName>
    </submittedName>
</protein>
<reference evidence="2" key="2">
    <citation type="submission" date="2019-10" db="EMBL/GenBank/DDBJ databases">
        <title>Conservation and host-specific expression of non-tandemly repeated heterogenous ribosome RNA gene in arbuscular mycorrhizal fungi.</title>
        <authorList>
            <person name="Maeda T."/>
            <person name="Kobayashi Y."/>
            <person name="Nakagawa T."/>
            <person name="Ezawa T."/>
            <person name="Yamaguchi K."/>
            <person name="Bino T."/>
            <person name="Nishimoto Y."/>
            <person name="Shigenobu S."/>
            <person name="Kawaguchi M."/>
        </authorList>
    </citation>
    <scope>NUCLEOTIDE SEQUENCE</scope>
    <source>
        <strain evidence="2">HR1</strain>
    </source>
</reference>
<gene>
    <name evidence="2" type="ORF">RCL2_001428700</name>
    <name evidence="1" type="ORF">RclHR1_06960005</name>
</gene>